<evidence type="ECO:0000256" key="5">
    <source>
        <dbReference type="ARBA" id="ARBA00022692"/>
    </source>
</evidence>
<accession>A0ABR8K327</accession>
<feature type="transmembrane region" description="Helical" evidence="8">
    <location>
        <begin position="127"/>
        <end position="145"/>
    </location>
</feature>
<feature type="transmembrane region" description="Helical" evidence="8">
    <location>
        <begin position="277"/>
        <end position="295"/>
    </location>
</feature>
<evidence type="ECO:0000313" key="11">
    <source>
        <dbReference type="Proteomes" id="UP000637383"/>
    </source>
</evidence>
<keyword evidence="11" id="KW-1185">Reference proteome</keyword>
<dbReference type="PANTHER" id="PTHR33908:SF11">
    <property type="entry name" value="MEMBRANE PROTEIN"/>
    <property type="match status" value="1"/>
</dbReference>
<keyword evidence="6 8" id="KW-1133">Transmembrane helix</keyword>
<dbReference type="InterPro" id="IPR038731">
    <property type="entry name" value="RgtA/B/C-like"/>
</dbReference>
<dbReference type="Proteomes" id="UP000637383">
    <property type="component" value="Unassembled WGS sequence"/>
</dbReference>
<dbReference type="Pfam" id="PF13231">
    <property type="entry name" value="PMT_2"/>
    <property type="match status" value="1"/>
</dbReference>
<feature type="transmembrane region" description="Helical" evidence="8">
    <location>
        <begin position="217"/>
        <end position="236"/>
    </location>
</feature>
<feature type="transmembrane region" description="Helical" evidence="8">
    <location>
        <begin position="176"/>
        <end position="205"/>
    </location>
</feature>
<feature type="transmembrane region" description="Helical" evidence="8">
    <location>
        <begin position="361"/>
        <end position="383"/>
    </location>
</feature>
<proteinExistence type="predicted"/>
<dbReference type="PANTHER" id="PTHR33908">
    <property type="entry name" value="MANNOSYLTRANSFERASE YKCB-RELATED"/>
    <property type="match status" value="1"/>
</dbReference>
<feature type="transmembrane region" description="Helical" evidence="8">
    <location>
        <begin position="97"/>
        <end position="115"/>
    </location>
</feature>
<name>A0ABR8K327_9NOSO</name>
<keyword evidence="7 8" id="KW-0472">Membrane</keyword>
<reference evidence="10 11" key="1">
    <citation type="journal article" date="2020" name="ISME J.">
        <title>Comparative genomics reveals insights into cyanobacterial evolution and habitat adaptation.</title>
        <authorList>
            <person name="Chen M.Y."/>
            <person name="Teng W.K."/>
            <person name="Zhao L."/>
            <person name="Hu C.X."/>
            <person name="Zhou Y.K."/>
            <person name="Han B.P."/>
            <person name="Song L.R."/>
            <person name="Shu W.S."/>
        </authorList>
    </citation>
    <scope>NUCLEOTIDE SEQUENCE [LARGE SCALE GENOMIC DNA]</scope>
    <source>
        <strain evidence="10 11">FACHB-159</strain>
    </source>
</reference>
<feature type="transmembrane region" description="Helical" evidence="8">
    <location>
        <begin position="12"/>
        <end position="30"/>
    </location>
</feature>
<keyword evidence="2" id="KW-1003">Cell membrane</keyword>
<dbReference type="RefSeq" id="WP_190954596.1">
    <property type="nucleotide sequence ID" value="NZ_JACJTU010000006.1"/>
</dbReference>
<sequence>MQNNIRKTKSKNSPILFLLILTIAIRIYNINSPIIGIHSWRQSDTAAIARNFYENGFNLFYPQIDWGGNSLGYCETEFPIYSFIVALFYKIFGVADFWGRFFSVICFLVALYFLYQLISKILDKKTASWSCLFFAILPLNVYYSRTFQPESMLLMCSVIGIYYFIKWLDSEKLQDLILSGSFVALACLIKVLPIIYLGIPLFYLAWTKYGIRVFSQICLWIYSILILITVAIWYYHAHQLFLEYGNTFGFWSGSTNRYNYNIVLTSRFWTEIFFRTIVRHFAIFGFPIFLLGLLLPRKTRQEYVLDIWLISVILTWVLVPVTSLVHEYYQLQFMLPGVVFMGKACSYYLEQAAEQFNYKKAIVVCLCLTVAAGSVIYTVDYMFKERTEKSAVFQLAQQIKQNTEPKSLIIATTGSDPTLLYLSHRKGWLINHNDVTEEYILSKAKLGAKYLVGSFNFVESYNLLVDDNQKKKVQDFLDKYPNLLKDSMSFIAKLN</sequence>
<comment type="subcellular location">
    <subcellularLocation>
        <location evidence="1">Cell membrane</location>
        <topology evidence="1">Multi-pass membrane protein</topology>
    </subcellularLocation>
</comment>
<feature type="transmembrane region" description="Helical" evidence="8">
    <location>
        <begin position="331"/>
        <end position="349"/>
    </location>
</feature>
<evidence type="ECO:0000256" key="4">
    <source>
        <dbReference type="ARBA" id="ARBA00022679"/>
    </source>
</evidence>
<gene>
    <name evidence="10" type="ORF">H6H03_07970</name>
</gene>
<feature type="domain" description="Glycosyltransferase RgtA/B/C/D-like" evidence="9">
    <location>
        <begin position="79"/>
        <end position="233"/>
    </location>
</feature>
<evidence type="ECO:0000313" key="10">
    <source>
        <dbReference type="EMBL" id="MBD2733849.1"/>
    </source>
</evidence>
<comment type="caution">
    <text evidence="10">The sequence shown here is derived from an EMBL/GenBank/DDBJ whole genome shotgun (WGS) entry which is preliminary data.</text>
</comment>
<organism evidence="10 11">
    <name type="scientific">Nostoc paludosum FACHB-159</name>
    <dbReference type="NCBI Taxonomy" id="2692908"/>
    <lineage>
        <taxon>Bacteria</taxon>
        <taxon>Bacillati</taxon>
        <taxon>Cyanobacteriota</taxon>
        <taxon>Cyanophyceae</taxon>
        <taxon>Nostocales</taxon>
        <taxon>Nostocaceae</taxon>
        <taxon>Nostoc</taxon>
    </lineage>
</organism>
<keyword evidence="4" id="KW-0808">Transferase</keyword>
<evidence type="ECO:0000256" key="7">
    <source>
        <dbReference type="ARBA" id="ARBA00023136"/>
    </source>
</evidence>
<evidence type="ECO:0000256" key="2">
    <source>
        <dbReference type="ARBA" id="ARBA00022475"/>
    </source>
</evidence>
<evidence type="ECO:0000259" key="9">
    <source>
        <dbReference type="Pfam" id="PF13231"/>
    </source>
</evidence>
<dbReference type="InterPro" id="IPR050297">
    <property type="entry name" value="LipidA_mod_glycosyltrf_83"/>
</dbReference>
<protein>
    <submittedName>
        <fullName evidence="10">Glycosyltransferase family 39 protein</fullName>
    </submittedName>
</protein>
<evidence type="ECO:0000256" key="8">
    <source>
        <dbReference type="SAM" id="Phobius"/>
    </source>
</evidence>
<keyword evidence="5 8" id="KW-0812">Transmembrane</keyword>
<keyword evidence="3" id="KW-0328">Glycosyltransferase</keyword>
<evidence type="ECO:0000256" key="6">
    <source>
        <dbReference type="ARBA" id="ARBA00022989"/>
    </source>
</evidence>
<evidence type="ECO:0000256" key="3">
    <source>
        <dbReference type="ARBA" id="ARBA00022676"/>
    </source>
</evidence>
<dbReference type="EMBL" id="JACJTU010000006">
    <property type="protein sequence ID" value="MBD2733849.1"/>
    <property type="molecule type" value="Genomic_DNA"/>
</dbReference>
<feature type="transmembrane region" description="Helical" evidence="8">
    <location>
        <begin position="307"/>
        <end position="325"/>
    </location>
</feature>
<evidence type="ECO:0000256" key="1">
    <source>
        <dbReference type="ARBA" id="ARBA00004651"/>
    </source>
</evidence>